<evidence type="ECO:0000313" key="3">
    <source>
        <dbReference type="Proteomes" id="UP000222542"/>
    </source>
</evidence>
<dbReference type="InterPro" id="IPR053197">
    <property type="entry name" value="F-box_SCFL_complex_component"/>
</dbReference>
<dbReference type="SMART" id="SM00256">
    <property type="entry name" value="FBOX"/>
    <property type="match status" value="1"/>
</dbReference>
<dbReference type="AlphaFoldDB" id="A0A2G2ZQ81"/>
<keyword evidence="3" id="KW-1185">Reference proteome</keyword>
<dbReference type="CDD" id="cd22160">
    <property type="entry name" value="F-box_AtFBL13-like"/>
    <property type="match status" value="1"/>
</dbReference>
<proteinExistence type="predicted"/>
<protein>
    <recommendedName>
        <fullName evidence="1">F-box domain-containing protein</fullName>
    </recommendedName>
</protein>
<dbReference type="Gramene" id="PHT84139">
    <property type="protein sequence ID" value="PHT84139"/>
    <property type="gene ID" value="T459_12582"/>
</dbReference>
<name>A0A2G2ZQ81_CAPAN</name>
<dbReference type="InterPro" id="IPR053781">
    <property type="entry name" value="F-box_AtFBL13-like"/>
</dbReference>
<reference evidence="2 3" key="2">
    <citation type="journal article" date="2017" name="Genome Biol.">
        <title>New reference genome sequences of hot pepper reveal the massive evolution of plant disease-resistance genes by retroduplication.</title>
        <authorList>
            <person name="Kim S."/>
            <person name="Park J."/>
            <person name="Yeom S.I."/>
            <person name="Kim Y.M."/>
            <person name="Seo E."/>
            <person name="Kim K.T."/>
            <person name="Kim M.S."/>
            <person name="Lee J.M."/>
            <person name="Cheong K."/>
            <person name="Shin H.S."/>
            <person name="Kim S.B."/>
            <person name="Han K."/>
            <person name="Lee J."/>
            <person name="Park M."/>
            <person name="Lee H.A."/>
            <person name="Lee H.Y."/>
            <person name="Lee Y."/>
            <person name="Oh S."/>
            <person name="Lee J.H."/>
            <person name="Choi E."/>
            <person name="Choi E."/>
            <person name="Lee S.E."/>
            <person name="Jeon J."/>
            <person name="Kim H."/>
            <person name="Choi G."/>
            <person name="Song H."/>
            <person name="Lee J."/>
            <person name="Lee S.C."/>
            <person name="Kwon J.K."/>
            <person name="Lee H.Y."/>
            <person name="Koo N."/>
            <person name="Hong Y."/>
            <person name="Kim R.W."/>
            <person name="Kang W.H."/>
            <person name="Huh J.H."/>
            <person name="Kang B.C."/>
            <person name="Yang T.J."/>
            <person name="Lee Y.H."/>
            <person name="Bennetzen J.L."/>
            <person name="Choi D."/>
        </authorList>
    </citation>
    <scope>NUCLEOTIDE SEQUENCE [LARGE SCALE GENOMIC DNA]</scope>
    <source>
        <strain evidence="3">cv. CM334</strain>
    </source>
</reference>
<dbReference type="Pfam" id="PF00646">
    <property type="entry name" value="F-box"/>
    <property type="match status" value="1"/>
</dbReference>
<gene>
    <name evidence="2" type="ORF">T459_12582</name>
</gene>
<organism evidence="2 3">
    <name type="scientific">Capsicum annuum</name>
    <name type="common">Capsicum pepper</name>
    <dbReference type="NCBI Taxonomy" id="4072"/>
    <lineage>
        <taxon>Eukaryota</taxon>
        <taxon>Viridiplantae</taxon>
        <taxon>Streptophyta</taxon>
        <taxon>Embryophyta</taxon>
        <taxon>Tracheophyta</taxon>
        <taxon>Spermatophyta</taxon>
        <taxon>Magnoliopsida</taxon>
        <taxon>eudicotyledons</taxon>
        <taxon>Gunneridae</taxon>
        <taxon>Pentapetalae</taxon>
        <taxon>asterids</taxon>
        <taxon>lamiids</taxon>
        <taxon>Solanales</taxon>
        <taxon>Solanaceae</taxon>
        <taxon>Solanoideae</taxon>
        <taxon>Capsiceae</taxon>
        <taxon>Capsicum</taxon>
    </lineage>
</organism>
<dbReference type="InterPro" id="IPR036047">
    <property type="entry name" value="F-box-like_dom_sf"/>
</dbReference>
<sequence>MGELPEAFLVQILSLLEAQDAVKSSVLSKRWRYLWSSIYNFHFNDRNYNPVENFVSFVDHVLTHSTCSKINKFQLDIHNREWDIDSKISQWFSFAVDKKVEHVVLDDFIHLLKNPLTNCLYLCTLLEDDDIVRLLSGCPAFETMKLSFCVGCHRLDMASSNLKSLNLHSHYHLPLAGYGSLEIFAPHLQHLHISGELLRLKCRLVNVSSLVTASLIFTISCIPDSWDEDDIKEDSCHDYHQVFRNLVLDYLQKLSSVTELIIGTWLAETLFMMNLEGVMLPEFRCKCLTLKLFVTEYNLYGIASLLQASPLLEEKNESKDPPQVFN</sequence>
<dbReference type="InterPro" id="IPR001810">
    <property type="entry name" value="F-box_dom"/>
</dbReference>
<dbReference type="SUPFAM" id="SSF81383">
    <property type="entry name" value="F-box domain"/>
    <property type="match status" value="1"/>
</dbReference>
<feature type="domain" description="F-box" evidence="1">
    <location>
        <begin position="1"/>
        <end position="46"/>
    </location>
</feature>
<evidence type="ECO:0000259" key="1">
    <source>
        <dbReference type="PROSITE" id="PS50181"/>
    </source>
</evidence>
<comment type="caution">
    <text evidence="2">The sequence shown here is derived from an EMBL/GenBank/DDBJ whole genome shotgun (WGS) entry which is preliminary data.</text>
</comment>
<dbReference type="Proteomes" id="UP000222542">
    <property type="component" value="Unassembled WGS sequence"/>
</dbReference>
<dbReference type="PANTHER" id="PTHR34223:SF51">
    <property type="entry name" value="OS06G0556300 PROTEIN"/>
    <property type="match status" value="1"/>
</dbReference>
<dbReference type="PANTHER" id="PTHR34223">
    <property type="entry name" value="OS11G0201299 PROTEIN"/>
    <property type="match status" value="1"/>
</dbReference>
<dbReference type="Gene3D" id="3.80.10.10">
    <property type="entry name" value="Ribonuclease Inhibitor"/>
    <property type="match status" value="1"/>
</dbReference>
<evidence type="ECO:0000313" key="2">
    <source>
        <dbReference type="EMBL" id="PHT84139.1"/>
    </source>
</evidence>
<accession>A0A2G2ZQ81</accession>
<reference evidence="2 3" key="1">
    <citation type="journal article" date="2014" name="Nat. Genet.">
        <title>Genome sequence of the hot pepper provides insights into the evolution of pungency in Capsicum species.</title>
        <authorList>
            <person name="Kim S."/>
            <person name="Park M."/>
            <person name="Yeom S.I."/>
            <person name="Kim Y.M."/>
            <person name="Lee J.M."/>
            <person name="Lee H.A."/>
            <person name="Seo E."/>
            <person name="Choi J."/>
            <person name="Cheong K."/>
            <person name="Kim K.T."/>
            <person name="Jung K."/>
            <person name="Lee G.W."/>
            <person name="Oh S.K."/>
            <person name="Bae C."/>
            <person name="Kim S.B."/>
            <person name="Lee H.Y."/>
            <person name="Kim S.Y."/>
            <person name="Kim M.S."/>
            <person name="Kang B.C."/>
            <person name="Jo Y.D."/>
            <person name="Yang H.B."/>
            <person name="Jeong H.J."/>
            <person name="Kang W.H."/>
            <person name="Kwon J.K."/>
            <person name="Shin C."/>
            <person name="Lim J.Y."/>
            <person name="Park J.H."/>
            <person name="Huh J.H."/>
            <person name="Kim J.S."/>
            <person name="Kim B.D."/>
            <person name="Cohen O."/>
            <person name="Paran I."/>
            <person name="Suh M.C."/>
            <person name="Lee S.B."/>
            <person name="Kim Y.K."/>
            <person name="Shin Y."/>
            <person name="Noh S.J."/>
            <person name="Park J."/>
            <person name="Seo Y.S."/>
            <person name="Kwon S.Y."/>
            <person name="Kim H.A."/>
            <person name="Park J.M."/>
            <person name="Kim H.J."/>
            <person name="Choi S.B."/>
            <person name="Bosland P.W."/>
            <person name="Reeves G."/>
            <person name="Jo S.H."/>
            <person name="Lee B.W."/>
            <person name="Cho H.T."/>
            <person name="Choi H.S."/>
            <person name="Lee M.S."/>
            <person name="Yu Y."/>
            <person name="Do Choi Y."/>
            <person name="Park B.S."/>
            <person name="van Deynze A."/>
            <person name="Ashrafi H."/>
            <person name="Hill T."/>
            <person name="Kim W.T."/>
            <person name="Pai H.S."/>
            <person name="Ahn H.K."/>
            <person name="Yeam I."/>
            <person name="Giovannoni J.J."/>
            <person name="Rose J.K."/>
            <person name="Sorensen I."/>
            <person name="Lee S.J."/>
            <person name="Kim R.W."/>
            <person name="Choi I.Y."/>
            <person name="Choi B.S."/>
            <person name="Lim J.S."/>
            <person name="Lee Y.H."/>
            <person name="Choi D."/>
        </authorList>
    </citation>
    <scope>NUCLEOTIDE SEQUENCE [LARGE SCALE GENOMIC DNA]</scope>
    <source>
        <strain evidence="3">cv. CM334</strain>
    </source>
</reference>
<dbReference type="STRING" id="4072.A0A2G2ZQ81"/>
<dbReference type="PROSITE" id="PS50181">
    <property type="entry name" value="FBOX"/>
    <property type="match status" value="1"/>
</dbReference>
<dbReference type="OMA" id="ILASFME"/>
<dbReference type="InterPro" id="IPR032675">
    <property type="entry name" value="LRR_dom_sf"/>
</dbReference>
<dbReference type="EMBL" id="AYRZ02000004">
    <property type="protein sequence ID" value="PHT84139.1"/>
    <property type="molecule type" value="Genomic_DNA"/>
</dbReference>